<dbReference type="Proteomes" id="UP000436822">
    <property type="component" value="Unassembled WGS sequence"/>
</dbReference>
<dbReference type="RefSeq" id="WP_159809177.1">
    <property type="nucleotide sequence ID" value="NZ_BLJE01000004.1"/>
</dbReference>
<dbReference type="PANTHER" id="PTHR33495:SF2">
    <property type="entry name" value="ANTI-SIGMA FACTOR ANTAGONIST TM_1081-RELATED"/>
    <property type="match status" value="1"/>
</dbReference>
<gene>
    <name evidence="4" type="ORF">KIN_33550</name>
</gene>
<reference evidence="4 5" key="1">
    <citation type="submission" date="2019-12" db="EMBL/GenBank/DDBJ databases">
        <title>Litoreibacter badius sp. nov., a novel bacteriochlorophyll a-containing bacterium in the genus Litoreibacter.</title>
        <authorList>
            <person name="Kanamuro M."/>
            <person name="Takabe Y."/>
            <person name="Mori K."/>
            <person name="Takaichi S."/>
            <person name="Hanada S."/>
        </authorList>
    </citation>
    <scope>NUCLEOTIDE SEQUENCE [LARGE SCALE GENOMIC DNA]</scope>
    <source>
        <strain evidence="4 5">K6</strain>
    </source>
</reference>
<dbReference type="OrthoDB" id="9796076at2"/>
<proteinExistence type="inferred from homology"/>
<dbReference type="Pfam" id="PF01740">
    <property type="entry name" value="STAS"/>
    <property type="match status" value="1"/>
</dbReference>
<organism evidence="4 5">
    <name type="scientific">Litoreibacter roseus</name>
    <dbReference type="NCBI Taxonomy" id="2601869"/>
    <lineage>
        <taxon>Bacteria</taxon>
        <taxon>Pseudomonadati</taxon>
        <taxon>Pseudomonadota</taxon>
        <taxon>Alphaproteobacteria</taxon>
        <taxon>Rhodobacterales</taxon>
        <taxon>Roseobacteraceae</taxon>
        <taxon>Litoreibacter</taxon>
    </lineage>
</organism>
<evidence type="ECO:0000313" key="5">
    <source>
        <dbReference type="Proteomes" id="UP000436822"/>
    </source>
</evidence>
<dbReference type="InterPro" id="IPR036513">
    <property type="entry name" value="STAS_dom_sf"/>
</dbReference>
<evidence type="ECO:0000259" key="3">
    <source>
        <dbReference type="PROSITE" id="PS50801"/>
    </source>
</evidence>
<dbReference type="PANTHER" id="PTHR33495">
    <property type="entry name" value="ANTI-SIGMA FACTOR ANTAGONIST TM_1081-RELATED-RELATED"/>
    <property type="match status" value="1"/>
</dbReference>
<feature type="domain" description="STAS" evidence="3">
    <location>
        <begin position="21"/>
        <end position="109"/>
    </location>
</feature>
<name>A0A6N6JIX2_9RHOB</name>
<keyword evidence="5" id="KW-1185">Reference proteome</keyword>
<sequence>MDLSRETHDDVLVLTVQAERIDAASAIQMKDCFREAIKDWDQRVLVDLKNVNFMDSSGLGAMVAALKCLNGRPLELTGMTPAVEKVFSLTRMDKVFTLHDSRKDALGAGESSKNDATAA</sequence>
<evidence type="ECO:0000256" key="2">
    <source>
        <dbReference type="RuleBase" id="RU003749"/>
    </source>
</evidence>
<evidence type="ECO:0000256" key="1">
    <source>
        <dbReference type="ARBA" id="ARBA00009013"/>
    </source>
</evidence>
<dbReference type="CDD" id="cd07043">
    <property type="entry name" value="STAS_anti-anti-sigma_factors"/>
    <property type="match status" value="1"/>
</dbReference>
<dbReference type="PROSITE" id="PS50801">
    <property type="entry name" value="STAS"/>
    <property type="match status" value="1"/>
</dbReference>
<dbReference type="Gene3D" id="3.30.750.24">
    <property type="entry name" value="STAS domain"/>
    <property type="match status" value="1"/>
</dbReference>
<dbReference type="GO" id="GO:0043856">
    <property type="term" value="F:anti-sigma factor antagonist activity"/>
    <property type="evidence" value="ECO:0007669"/>
    <property type="project" value="InterPro"/>
</dbReference>
<dbReference type="AlphaFoldDB" id="A0A6N6JIX2"/>
<dbReference type="NCBIfam" id="TIGR00377">
    <property type="entry name" value="ant_ant_sig"/>
    <property type="match status" value="1"/>
</dbReference>
<comment type="caution">
    <text evidence="4">The sequence shown here is derived from an EMBL/GenBank/DDBJ whole genome shotgun (WGS) entry which is preliminary data.</text>
</comment>
<comment type="similarity">
    <text evidence="1 2">Belongs to the anti-sigma-factor antagonist family.</text>
</comment>
<dbReference type="EMBL" id="BLJE01000004">
    <property type="protein sequence ID" value="GFE66281.1"/>
    <property type="molecule type" value="Genomic_DNA"/>
</dbReference>
<accession>A0A6N6JIX2</accession>
<dbReference type="InterPro" id="IPR003658">
    <property type="entry name" value="Anti-sigma_ant"/>
</dbReference>
<dbReference type="SUPFAM" id="SSF52091">
    <property type="entry name" value="SpoIIaa-like"/>
    <property type="match status" value="1"/>
</dbReference>
<protein>
    <recommendedName>
        <fullName evidence="2">Anti-sigma factor antagonist</fullName>
    </recommendedName>
</protein>
<evidence type="ECO:0000313" key="4">
    <source>
        <dbReference type="EMBL" id="GFE66281.1"/>
    </source>
</evidence>
<dbReference type="InterPro" id="IPR002645">
    <property type="entry name" value="STAS_dom"/>
</dbReference>